<dbReference type="EMBL" id="PEJP01000097">
    <property type="protein sequence ID" value="RYO26734.1"/>
    <property type="molecule type" value="Genomic_DNA"/>
</dbReference>
<dbReference type="Proteomes" id="UP000293823">
    <property type="component" value="Unassembled WGS sequence"/>
</dbReference>
<feature type="compositionally biased region" description="Low complexity" evidence="1">
    <location>
        <begin position="27"/>
        <end position="59"/>
    </location>
</feature>
<dbReference type="OrthoDB" id="5872154at2759"/>
<name>A0A4Q4PX79_9PLEO</name>
<accession>A0A4Q4PX79</accession>
<sequence length="567" mass="63035">MGCESSKEAGKAQPARLHKHPGQADSQPQQYEAQMQPPQQHKAQMPIQQHPQIPQASQATTSEYQMQSQPGSWPKVISLGTIPVTVYIYPHTMRASQEQTLCWSYISRGLERASQPDIVFTIARRANEPIEACPEAPLGWIKTVYAIAKSGLHLETGQLVELVFDRSSVFLKINQVMVVQNAQSWQCMNRFGSLCHGIPLSNSIFDLPAGVVPPSAHHVIALTPEETVVANQFGVTRVVGHLGLSVRWFPYPPWIDRDRGDVTNMADQAGSVRIGIPIARMYGLNAMFADDDIVLTVLPKEELRKVFREHIASLPAEAVAGFESFMVEEADSGLLWKTGQKVPMGYSSGCNLMRRLNLGFLMFVPQQADDSSIMVEDGYGVLVRDSTWALIREAIQNTQDIIVPLKDDKRFIIQWKHTVYHNPIDGGTYAASWNTYNPSVPARPSETHVDMAQMVFLVEPPTGAISAHELSEYIKSIVRIVEEQTPVQPLPAPPGSNHPGRQAVVEFQLPKCEGWLKMTAYPSLDGIDVQGIMKRVAALPPPEARAVMKLQMYLNLWKYQGPTAQFS</sequence>
<evidence type="ECO:0000313" key="2">
    <source>
        <dbReference type="EMBL" id="RYO26734.1"/>
    </source>
</evidence>
<evidence type="ECO:0000256" key="1">
    <source>
        <dbReference type="SAM" id="MobiDB-lite"/>
    </source>
</evidence>
<feature type="compositionally biased region" description="Basic and acidic residues" evidence="1">
    <location>
        <begin position="1"/>
        <end position="10"/>
    </location>
</feature>
<feature type="region of interest" description="Disordered" evidence="1">
    <location>
        <begin position="1"/>
        <end position="67"/>
    </location>
</feature>
<comment type="caution">
    <text evidence="2">The sequence shown here is derived from an EMBL/GenBank/DDBJ whole genome shotgun (WGS) entry which is preliminary data.</text>
</comment>
<keyword evidence="3" id="KW-1185">Reference proteome</keyword>
<evidence type="ECO:0000313" key="3">
    <source>
        <dbReference type="Proteomes" id="UP000293823"/>
    </source>
</evidence>
<organism evidence="2 3">
    <name type="scientific">Alternaria arborescens</name>
    <dbReference type="NCBI Taxonomy" id="156630"/>
    <lineage>
        <taxon>Eukaryota</taxon>
        <taxon>Fungi</taxon>
        <taxon>Dikarya</taxon>
        <taxon>Ascomycota</taxon>
        <taxon>Pezizomycotina</taxon>
        <taxon>Dothideomycetes</taxon>
        <taxon>Pleosporomycetidae</taxon>
        <taxon>Pleosporales</taxon>
        <taxon>Pleosporineae</taxon>
        <taxon>Pleosporaceae</taxon>
        <taxon>Alternaria</taxon>
        <taxon>Alternaria sect. Alternaria</taxon>
    </lineage>
</organism>
<reference evidence="3" key="1">
    <citation type="journal article" date="2019" name="bioRxiv">
        <title>Genomics, evolutionary history and diagnostics of the Alternaria alternata species group including apple and Asian pear pathotypes.</title>
        <authorList>
            <person name="Armitage A.D."/>
            <person name="Cockerton H.M."/>
            <person name="Sreenivasaprasad S."/>
            <person name="Woodhall J.W."/>
            <person name="Lane C.R."/>
            <person name="Harrison R.J."/>
            <person name="Clarkson J.P."/>
        </authorList>
    </citation>
    <scope>NUCLEOTIDE SEQUENCE [LARGE SCALE GENOMIC DNA]</scope>
    <source>
        <strain evidence="3">RGR 97.0016</strain>
    </source>
</reference>
<proteinExistence type="predicted"/>
<gene>
    <name evidence="2" type="ORF">AA0113_g12417</name>
</gene>
<protein>
    <submittedName>
        <fullName evidence="2">Uncharacterized protein</fullName>
    </submittedName>
</protein>
<dbReference type="AlphaFoldDB" id="A0A4Q4PX79"/>